<dbReference type="InterPro" id="IPR036397">
    <property type="entry name" value="RNaseH_sf"/>
</dbReference>
<accession>A0A3S0I8Y8</accession>
<keyword evidence="3" id="KW-1185">Reference proteome</keyword>
<feature type="domain" description="Integrase catalytic" evidence="1">
    <location>
        <begin position="177"/>
        <end position="353"/>
    </location>
</feature>
<evidence type="ECO:0000259" key="1">
    <source>
        <dbReference type="PROSITE" id="PS50994"/>
    </source>
</evidence>
<name>A0A3S0I8Y8_9GAMM</name>
<dbReference type="AlphaFoldDB" id="A0A3S0I8Y8"/>
<organism evidence="2 3">
    <name type="scientific">Shewanella atlantica</name>
    <dbReference type="NCBI Taxonomy" id="271099"/>
    <lineage>
        <taxon>Bacteria</taxon>
        <taxon>Pseudomonadati</taxon>
        <taxon>Pseudomonadota</taxon>
        <taxon>Gammaproteobacteria</taxon>
        <taxon>Alteromonadales</taxon>
        <taxon>Shewanellaceae</taxon>
        <taxon>Shewanella</taxon>
    </lineage>
</organism>
<dbReference type="SUPFAM" id="SSF53098">
    <property type="entry name" value="Ribonuclease H-like"/>
    <property type="match status" value="1"/>
</dbReference>
<dbReference type="InterPro" id="IPR009057">
    <property type="entry name" value="Homeodomain-like_sf"/>
</dbReference>
<dbReference type="OrthoDB" id="9803878at2"/>
<sequence length="357" mass="40934">MSFFDRITKAAHIFRWNREVMTQNSNEIRSKLALLQLAKELNSISKACDIMGYSRDSYYRFKKQYEEAGERGLINLSRKKPALKNRVSQEVEDQVIEIALDYPNYGQAKAAEILTARGCVISASGVRTIWLRHNLETKKNRLLALNSRLRQQNHLSFKAQHDMEQLYKLEQNESTLDCKFPGDVCVQDTFKIAEINGLGPVYQHTFIDAYSQYAHAVISTSNDSTVAADFLLGTVIPWYRESNIHINSILTDRGAEFSGKNSVPFQEAITELDINHIQMRAYNGPVVNGMASQFQHLAYNEFYEAFLKKNKVTSIDAFNESLRVWLEKYNHQYAISGRYTLGKTAIEVLQLSKHLIK</sequence>
<dbReference type="GO" id="GO:0003676">
    <property type="term" value="F:nucleic acid binding"/>
    <property type="evidence" value="ECO:0007669"/>
    <property type="project" value="InterPro"/>
</dbReference>
<proteinExistence type="predicted"/>
<dbReference type="Gene3D" id="3.30.420.10">
    <property type="entry name" value="Ribonuclease H-like superfamily/Ribonuclease H"/>
    <property type="match status" value="1"/>
</dbReference>
<evidence type="ECO:0000313" key="2">
    <source>
        <dbReference type="EMBL" id="RTR27407.1"/>
    </source>
</evidence>
<evidence type="ECO:0000313" key="3">
    <source>
        <dbReference type="Proteomes" id="UP000282060"/>
    </source>
</evidence>
<dbReference type="SUPFAM" id="SSF46689">
    <property type="entry name" value="Homeodomain-like"/>
    <property type="match status" value="1"/>
</dbReference>
<gene>
    <name evidence="2" type="ORF">EKG39_20180</name>
</gene>
<dbReference type="PROSITE" id="PS50994">
    <property type="entry name" value="INTEGRASE"/>
    <property type="match status" value="1"/>
</dbReference>
<protein>
    <submittedName>
        <fullName evidence="2">Transposase</fullName>
    </submittedName>
</protein>
<reference evidence="2 3" key="1">
    <citation type="submission" date="2018-12" db="EMBL/GenBank/DDBJ databases">
        <authorList>
            <person name="Yu L."/>
        </authorList>
    </citation>
    <scope>NUCLEOTIDE SEQUENCE [LARGE SCALE GENOMIC DNA]</scope>
    <source>
        <strain evidence="2 3">HAW-EB5</strain>
    </source>
</reference>
<dbReference type="Pfam" id="PF13551">
    <property type="entry name" value="HTH_29"/>
    <property type="match status" value="1"/>
</dbReference>
<dbReference type="InterPro" id="IPR012337">
    <property type="entry name" value="RNaseH-like_sf"/>
</dbReference>
<comment type="caution">
    <text evidence="2">The sequence shown here is derived from an EMBL/GenBank/DDBJ whole genome shotgun (WGS) entry which is preliminary data.</text>
</comment>
<dbReference type="GO" id="GO:0015074">
    <property type="term" value="P:DNA integration"/>
    <property type="evidence" value="ECO:0007669"/>
    <property type="project" value="InterPro"/>
</dbReference>
<dbReference type="Proteomes" id="UP000282060">
    <property type="component" value="Unassembled WGS sequence"/>
</dbReference>
<dbReference type="InterPro" id="IPR001584">
    <property type="entry name" value="Integrase_cat-core"/>
</dbReference>
<dbReference type="EMBL" id="RXNV01000016">
    <property type="protein sequence ID" value="RTR27407.1"/>
    <property type="molecule type" value="Genomic_DNA"/>
</dbReference>
<dbReference type="Pfam" id="PF00665">
    <property type="entry name" value="rve"/>
    <property type="match status" value="1"/>
</dbReference>